<protein>
    <submittedName>
        <fullName evidence="3">Uncharacterized protein</fullName>
    </submittedName>
</protein>
<feature type="compositionally biased region" description="Acidic residues" evidence="1">
    <location>
        <begin position="17"/>
        <end position="29"/>
    </location>
</feature>
<evidence type="ECO:0000313" key="3">
    <source>
        <dbReference type="EMBL" id="GAF73639.1"/>
    </source>
</evidence>
<feature type="compositionally biased region" description="Basic and acidic residues" evidence="1">
    <location>
        <begin position="76"/>
        <end position="92"/>
    </location>
</feature>
<organism evidence="3">
    <name type="scientific">marine sediment metagenome</name>
    <dbReference type="NCBI Taxonomy" id="412755"/>
    <lineage>
        <taxon>unclassified sequences</taxon>
        <taxon>metagenomes</taxon>
        <taxon>ecological metagenomes</taxon>
    </lineage>
</organism>
<gene>
    <name evidence="3" type="ORF">S01H1_05455</name>
</gene>
<dbReference type="EMBL" id="BARS01002842">
    <property type="protein sequence ID" value="GAF73639.1"/>
    <property type="molecule type" value="Genomic_DNA"/>
</dbReference>
<dbReference type="AlphaFoldDB" id="X0RXU2"/>
<accession>X0RXU2</accession>
<keyword evidence="2" id="KW-0812">Transmembrane</keyword>
<keyword evidence="2" id="KW-1133">Transmembrane helix</keyword>
<keyword evidence="2" id="KW-0472">Membrane</keyword>
<evidence type="ECO:0000256" key="1">
    <source>
        <dbReference type="SAM" id="MobiDB-lite"/>
    </source>
</evidence>
<name>X0RXU2_9ZZZZ</name>
<feature type="region of interest" description="Disordered" evidence="1">
    <location>
        <begin position="1"/>
        <end position="118"/>
    </location>
</feature>
<evidence type="ECO:0000256" key="2">
    <source>
        <dbReference type="SAM" id="Phobius"/>
    </source>
</evidence>
<proteinExistence type="predicted"/>
<feature type="non-terminal residue" evidence="3">
    <location>
        <position position="1"/>
    </location>
</feature>
<feature type="transmembrane region" description="Helical" evidence="2">
    <location>
        <begin position="139"/>
        <end position="167"/>
    </location>
</feature>
<reference evidence="3" key="1">
    <citation type="journal article" date="2014" name="Front. Microbiol.">
        <title>High frequency of phylogenetically diverse reductive dehalogenase-homologous genes in deep subseafloor sedimentary metagenomes.</title>
        <authorList>
            <person name="Kawai M."/>
            <person name="Futagami T."/>
            <person name="Toyoda A."/>
            <person name="Takaki Y."/>
            <person name="Nishi S."/>
            <person name="Hori S."/>
            <person name="Arai W."/>
            <person name="Tsubouchi T."/>
            <person name="Morono Y."/>
            <person name="Uchiyama I."/>
            <person name="Ito T."/>
            <person name="Fujiyama A."/>
            <person name="Inagaki F."/>
            <person name="Takami H."/>
        </authorList>
    </citation>
    <scope>NUCLEOTIDE SEQUENCE</scope>
    <source>
        <strain evidence="3">Expedition CK06-06</strain>
    </source>
</reference>
<sequence length="169" mass="18181">VHEAVVNYPWLVTPQEDPGDSEGLAEVEDQQPATGGNTQRERLRELAAQAGASTTGKGQSVEEDAVAKKAGGAVDLRSDEPTGEDPAQKATKEQPWADDAPERQPPQGKEQDATDSAVASASAPNYLERFKTWAYSHKWVVAALLLVAVLTAIAMLLNEVFGVWAFLRQ</sequence>
<comment type="caution">
    <text evidence="3">The sequence shown here is derived from an EMBL/GenBank/DDBJ whole genome shotgun (WGS) entry which is preliminary data.</text>
</comment>